<organism evidence="3 4">
    <name type="scientific">Chaetoceros tenuissimus</name>
    <dbReference type="NCBI Taxonomy" id="426638"/>
    <lineage>
        <taxon>Eukaryota</taxon>
        <taxon>Sar</taxon>
        <taxon>Stramenopiles</taxon>
        <taxon>Ochrophyta</taxon>
        <taxon>Bacillariophyta</taxon>
        <taxon>Coscinodiscophyceae</taxon>
        <taxon>Chaetocerotophycidae</taxon>
        <taxon>Chaetocerotales</taxon>
        <taxon>Chaetocerotaceae</taxon>
        <taxon>Chaetoceros</taxon>
    </lineage>
</organism>
<sequence length="345" mass="37774">MKYSNLALVTASLLTISSEAFSPSVQNSSSSSFALYGRKKGNLSKNVSSGGISTKAKKKKQKKEEPAAAVSNNLANWAASMNEETSSTTNTRDETASAASFEPFEKSSRRERSKQKQKVTAVKSAQLQSILSAIQERIASNNLSIQDLLQEISQLTKLQSNTTFKALLNQNLNNYSLAWVGSDEAICHLGTGLHKVPLARLQDIFLSVGRDGSGQTKTIQLLEVIRIIGPFPNVRNTLQGNIKIVSSQEDQWNTNGIQKMDRIQITYDSMMDGLGKEISAGTRDNLRNVDLDIAFCDENVIVALVPKDDSDDDSGSSLFGENGENVLLFLKEDDLDYKLEELRAA</sequence>
<gene>
    <name evidence="3" type="ORF">CTEN210_04271</name>
</gene>
<evidence type="ECO:0000256" key="2">
    <source>
        <dbReference type="SAM" id="SignalP"/>
    </source>
</evidence>
<evidence type="ECO:0000256" key="1">
    <source>
        <dbReference type="SAM" id="MobiDB-lite"/>
    </source>
</evidence>
<feature type="region of interest" description="Disordered" evidence="1">
    <location>
        <begin position="41"/>
        <end position="119"/>
    </location>
</feature>
<protein>
    <recommendedName>
        <fullName evidence="5">Plastid lipid-associated protein/fibrillin conserved domain-containing protein</fullName>
    </recommendedName>
</protein>
<proteinExistence type="predicted"/>
<accession>A0AAD3H2C1</accession>
<reference evidence="3 4" key="1">
    <citation type="journal article" date="2021" name="Sci. Rep.">
        <title>The genome of the diatom Chaetoceros tenuissimus carries an ancient integrated fragment of an extant virus.</title>
        <authorList>
            <person name="Hongo Y."/>
            <person name="Kimura K."/>
            <person name="Takaki Y."/>
            <person name="Yoshida Y."/>
            <person name="Baba S."/>
            <person name="Kobayashi G."/>
            <person name="Nagasaki K."/>
            <person name="Hano T."/>
            <person name="Tomaru Y."/>
        </authorList>
    </citation>
    <scope>NUCLEOTIDE SEQUENCE [LARGE SCALE GENOMIC DNA]</scope>
    <source>
        <strain evidence="3 4">NIES-3715</strain>
    </source>
</reference>
<comment type="caution">
    <text evidence="3">The sequence shown here is derived from an EMBL/GenBank/DDBJ whole genome shotgun (WGS) entry which is preliminary data.</text>
</comment>
<feature type="signal peptide" evidence="2">
    <location>
        <begin position="1"/>
        <end position="20"/>
    </location>
</feature>
<dbReference type="AlphaFoldDB" id="A0AAD3H2C1"/>
<feature type="compositionally biased region" description="Polar residues" evidence="1">
    <location>
        <begin position="43"/>
        <end position="52"/>
    </location>
</feature>
<dbReference type="Proteomes" id="UP001054902">
    <property type="component" value="Unassembled WGS sequence"/>
</dbReference>
<evidence type="ECO:0008006" key="5">
    <source>
        <dbReference type="Google" id="ProtNLM"/>
    </source>
</evidence>
<keyword evidence="4" id="KW-1185">Reference proteome</keyword>
<feature type="chain" id="PRO_5042122970" description="Plastid lipid-associated protein/fibrillin conserved domain-containing protein" evidence="2">
    <location>
        <begin position="21"/>
        <end position="345"/>
    </location>
</feature>
<keyword evidence="2" id="KW-0732">Signal</keyword>
<name>A0AAD3H2C1_9STRA</name>
<evidence type="ECO:0000313" key="4">
    <source>
        <dbReference type="Proteomes" id="UP001054902"/>
    </source>
</evidence>
<dbReference type="EMBL" id="BLLK01000023">
    <property type="protein sequence ID" value="GFH47795.1"/>
    <property type="molecule type" value="Genomic_DNA"/>
</dbReference>
<evidence type="ECO:0000313" key="3">
    <source>
        <dbReference type="EMBL" id="GFH47795.1"/>
    </source>
</evidence>